<evidence type="ECO:0000256" key="2">
    <source>
        <dbReference type="ARBA" id="ARBA00006236"/>
    </source>
</evidence>
<dbReference type="InterPro" id="IPR011701">
    <property type="entry name" value="MFS"/>
</dbReference>
<dbReference type="PANTHER" id="PTHR23502:SF132">
    <property type="entry name" value="POLYAMINE TRANSPORTER 2-RELATED"/>
    <property type="match status" value="1"/>
</dbReference>
<feature type="transmembrane region" description="Helical" evidence="8">
    <location>
        <begin position="66"/>
        <end position="85"/>
    </location>
</feature>
<keyword evidence="8" id="KW-0997">Cell inner membrane</keyword>
<name>A0A6N1XCK1_9BURK</name>
<feature type="transmembrane region" description="Helical" evidence="8">
    <location>
        <begin position="268"/>
        <end position="289"/>
    </location>
</feature>
<keyword evidence="3 8" id="KW-0813">Transport</keyword>
<evidence type="ECO:0000256" key="4">
    <source>
        <dbReference type="ARBA" id="ARBA00022475"/>
    </source>
</evidence>
<keyword evidence="4" id="KW-1003">Cell membrane</keyword>
<dbReference type="CDD" id="cd17320">
    <property type="entry name" value="MFS_MdfA_MDR_like"/>
    <property type="match status" value="1"/>
</dbReference>
<evidence type="ECO:0000256" key="6">
    <source>
        <dbReference type="ARBA" id="ARBA00022989"/>
    </source>
</evidence>
<dbReference type="InterPro" id="IPR036259">
    <property type="entry name" value="MFS_trans_sf"/>
</dbReference>
<dbReference type="GO" id="GO:1990961">
    <property type="term" value="P:xenobiotic detoxification by transmembrane export across the plasma membrane"/>
    <property type="evidence" value="ECO:0007669"/>
    <property type="project" value="InterPro"/>
</dbReference>
<feature type="domain" description="Major facilitator superfamily (MFS) profile" evidence="9">
    <location>
        <begin position="1"/>
        <end position="386"/>
    </location>
</feature>
<dbReference type="GO" id="GO:0042910">
    <property type="term" value="F:xenobiotic transmembrane transporter activity"/>
    <property type="evidence" value="ECO:0007669"/>
    <property type="project" value="InterPro"/>
</dbReference>
<keyword evidence="6 8" id="KW-1133">Transmembrane helix</keyword>
<dbReference type="Gene3D" id="1.20.1720.10">
    <property type="entry name" value="Multidrug resistance protein D"/>
    <property type="match status" value="1"/>
</dbReference>
<gene>
    <name evidence="10" type="ORF">HUK68_20080</name>
</gene>
<keyword evidence="11" id="KW-1185">Reference proteome</keyword>
<proteinExistence type="inferred from homology"/>
<dbReference type="InterPro" id="IPR004812">
    <property type="entry name" value="Efflux_drug-R_Bcr/CmlA"/>
</dbReference>
<dbReference type="NCBIfam" id="TIGR00710">
    <property type="entry name" value="efflux_Bcr_CflA"/>
    <property type="match status" value="1"/>
</dbReference>
<dbReference type="EMBL" id="CP054841">
    <property type="protein sequence ID" value="QKV55640.1"/>
    <property type="molecule type" value="Genomic_DNA"/>
</dbReference>
<dbReference type="SUPFAM" id="SSF103473">
    <property type="entry name" value="MFS general substrate transporter"/>
    <property type="match status" value="1"/>
</dbReference>
<dbReference type="Proteomes" id="UP000509579">
    <property type="component" value="Plasmid unnamed1"/>
</dbReference>
<feature type="transmembrane region" description="Helical" evidence="8">
    <location>
        <begin position="328"/>
        <end position="349"/>
    </location>
</feature>
<feature type="transmembrane region" description="Helical" evidence="8">
    <location>
        <begin position="124"/>
        <end position="147"/>
    </location>
</feature>
<evidence type="ECO:0000259" key="9">
    <source>
        <dbReference type="PROSITE" id="PS50850"/>
    </source>
</evidence>
<evidence type="ECO:0000256" key="7">
    <source>
        <dbReference type="ARBA" id="ARBA00023136"/>
    </source>
</evidence>
<evidence type="ECO:0000256" key="1">
    <source>
        <dbReference type="ARBA" id="ARBA00004651"/>
    </source>
</evidence>
<feature type="transmembrane region" description="Helical" evidence="8">
    <location>
        <begin position="295"/>
        <end position="316"/>
    </location>
</feature>
<comment type="subcellular location">
    <subcellularLocation>
        <location evidence="8">Cell inner membrane</location>
        <topology evidence="8">Multi-pass membrane protein</topology>
    </subcellularLocation>
    <subcellularLocation>
        <location evidence="1">Cell membrane</location>
        <topology evidence="1">Multi-pass membrane protein</topology>
    </subcellularLocation>
</comment>
<dbReference type="AlphaFoldDB" id="A0A6N1XCK1"/>
<feature type="transmembrane region" description="Helical" evidence="8">
    <location>
        <begin position="196"/>
        <end position="217"/>
    </location>
</feature>
<feature type="transmembrane region" description="Helical" evidence="8">
    <location>
        <begin position="153"/>
        <end position="175"/>
    </location>
</feature>
<dbReference type="PROSITE" id="PS50850">
    <property type="entry name" value="MFS"/>
    <property type="match status" value="1"/>
</dbReference>
<sequence length="386" mass="39927">MWLLVLVTFSGTMAMHIFVPALPVAGAALGASAASMQQTITLYVIGLALGQLIYGPVSDAVGRRPALLLGLSVYFCAGVMALLAPTLQWLLVARLLQALGGAAGIALGRAIVRDTAEPARVTRELALLNLLTLAGPGLAPIVGAYLADHFGWRAIYVFLVAIGSAMLVCTWRLLPETNGQLRPLRVASIGRDYRQLLGHPGFAGYMLGGACITSALYPYLASVPYIVHGQMGLPISAIGWFAASTIVGASLGTFLTRRLSSRWPAERFLFLGAGLGLTMAATLLAFHAMGWLTPGWLLAITITMTFGAGLASPAALGSSLAVMPALAGSAAGLYGFGQMAMGAIGTLLVGHGDDPVVSCAVTQMCITGLALASFRMAHAYGAGAQR</sequence>
<protein>
    <recommendedName>
        <fullName evidence="8">Bcr/CflA family efflux transporter</fullName>
    </recommendedName>
</protein>
<dbReference type="Pfam" id="PF07690">
    <property type="entry name" value="MFS_1"/>
    <property type="match status" value="1"/>
</dbReference>
<feature type="transmembrane region" description="Helical" evidence="8">
    <location>
        <begin position="40"/>
        <end position="57"/>
    </location>
</feature>
<organism evidence="10 11">
    <name type="scientific">Comamonas antarctica</name>
    <dbReference type="NCBI Taxonomy" id="2743470"/>
    <lineage>
        <taxon>Bacteria</taxon>
        <taxon>Pseudomonadati</taxon>
        <taxon>Pseudomonadota</taxon>
        <taxon>Betaproteobacteria</taxon>
        <taxon>Burkholderiales</taxon>
        <taxon>Comamonadaceae</taxon>
        <taxon>Comamonas</taxon>
    </lineage>
</organism>
<evidence type="ECO:0000256" key="5">
    <source>
        <dbReference type="ARBA" id="ARBA00022692"/>
    </source>
</evidence>
<keyword evidence="5 8" id="KW-0812">Transmembrane</keyword>
<dbReference type="KEGG" id="aant:HUK68_20080"/>
<evidence type="ECO:0000313" key="11">
    <source>
        <dbReference type="Proteomes" id="UP000509579"/>
    </source>
</evidence>
<feature type="transmembrane region" description="Helical" evidence="8">
    <location>
        <begin position="355"/>
        <end position="377"/>
    </location>
</feature>
<dbReference type="InterPro" id="IPR020846">
    <property type="entry name" value="MFS_dom"/>
</dbReference>
<keyword evidence="7 8" id="KW-0472">Membrane</keyword>
<feature type="transmembrane region" description="Helical" evidence="8">
    <location>
        <begin position="91"/>
        <end position="112"/>
    </location>
</feature>
<feature type="transmembrane region" description="Helical" evidence="8">
    <location>
        <begin position="237"/>
        <end position="256"/>
    </location>
</feature>
<keyword evidence="10" id="KW-0614">Plasmid</keyword>
<geneLocation type="plasmid" evidence="10 11">
    <name>unnamed1</name>
</geneLocation>
<dbReference type="PANTHER" id="PTHR23502">
    <property type="entry name" value="MAJOR FACILITATOR SUPERFAMILY"/>
    <property type="match status" value="1"/>
</dbReference>
<dbReference type="GO" id="GO:0005886">
    <property type="term" value="C:plasma membrane"/>
    <property type="evidence" value="ECO:0007669"/>
    <property type="project" value="UniProtKB-SubCell"/>
</dbReference>
<accession>A0A6N1XCK1</accession>
<comment type="caution">
    <text evidence="8">Lacks conserved residue(s) required for the propagation of feature annotation.</text>
</comment>
<evidence type="ECO:0000256" key="3">
    <source>
        <dbReference type="ARBA" id="ARBA00022448"/>
    </source>
</evidence>
<reference evidence="10 11" key="1">
    <citation type="submission" date="2020-06" db="EMBL/GenBank/DDBJ databases">
        <title>Acidovorax antarctica sp. nov., isolated from Corinth ice sheet soil, Antarctic Fields Peninsula.</title>
        <authorList>
            <person name="Xu Q."/>
            <person name="Peng F."/>
        </authorList>
    </citation>
    <scope>NUCLEOTIDE SEQUENCE [LARGE SCALE GENOMIC DNA]</scope>
    <source>
        <strain evidence="10 11">16-35-5</strain>
        <plasmid evidence="10 11">unnamed1</plasmid>
    </source>
</reference>
<evidence type="ECO:0000256" key="8">
    <source>
        <dbReference type="RuleBase" id="RU365088"/>
    </source>
</evidence>
<comment type="similarity">
    <text evidence="2 8">Belongs to the major facilitator superfamily. Bcr/CmlA family.</text>
</comment>
<evidence type="ECO:0000313" key="10">
    <source>
        <dbReference type="EMBL" id="QKV55640.1"/>
    </source>
</evidence>